<protein>
    <recommendedName>
        <fullName evidence="5">DEAD/DEAH box helicase</fullName>
    </recommendedName>
</protein>
<dbReference type="AlphaFoldDB" id="A0A2S7KWK2"/>
<dbReference type="SUPFAM" id="SSF52540">
    <property type="entry name" value="P-loop containing nucleoside triphosphate hydrolases"/>
    <property type="match status" value="1"/>
</dbReference>
<dbReference type="GO" id="GO:0003677">
    <property type="term" value="F:DNA binding"/>
    <property type="evidence" value="ECO:0007669"/>
    <property type="project" value="InterPro"/>
</dbReference>
<gene>
    <name evidence="3" type="ORF">BST83_06755</name>
</gene>
<accession>A0A2S7KWK2</accession>
<dbReference type="InterPro" id="IPR001650">
    <property type="entry name" value="Helicase_C-like"/>
</dbReference>
<evidence type="ECO:0000259" key="2">
    <source>
        <dbReference type="PROSITE" id="PS51194"/>
    </source>
</evidence>
<dbReference type="Gene3D" id="3.40.50.300">
    <property type="entry name" value="P-loop containing nucleotide triphosphate hydrolases"/>
    <property type="match status" value="2"/>
</dbReference>
<organism evidence="3 4">
    <name type="scientific">Polaribacter filamentus</name>
    <dbReference type="NCBI Taxonomy" id="53483"/>
    <lineage>
        <taxon>Bacteria</taxon>
        <taxon>Pseudomonadati</taxon>
        <taxon>Bacteroidota</taxon>
        <taxon>Flavobacteriia</taxon>
        <taxon>Flavobacteriales</taxon>
        <taxon>Flavobacteriaceae</taxon>
    </lineage>
</organism>
<dbReference type="InterPro" id="IPR014001">
    <property type="entry name" value="Helicase_ATP-bd"/>
</dbReference>
<keyword evidence="4" id="KW-1185">Reference proteome</keyword>
<dbReference type="InterPro" id="IPR006935">
    <property type="entry name" value="Helicase/UvrB_N"/>
</dbReference>
<dbReference type="PROSITE" id="PS51194">
    <property type="entry name" value="HELICASE_CTER"/>
    <property type="match status" value="1"/>
</dbReference>
<sequence>MAFFIENKELFKLQPEKGNGLRKCQLGAVWALKSHFTTSSNEIASLISMPTGSGKTALMMATCFELNLKKTLIVVPSKILRRQIAEQFKTLQVLKNANCLPNEIDGVKVFEVTKRKKTREQWEEILNEHDVIVAHPNSISPYYKDIEPIPVDLIDAVLVDEAHHEPAESWRKLNDFYSEIKRVFFTATPFRRDRKRMKAKLIYHYSIDKALEDNIMREVNFVGEKIGILNTNEALMKSAFDVFQREKELNPNASILIRTDRIEDSVILTDLYNKNGFNVDFIHSKRSANINSLLVTKVKNNELDGLVCVGIASEGLDIPNLKVAVLHATPRSIPYTIQFLGRISRQPDGQVGNATLIANKDEVKGEVYKLYKSDETWGKLIPQLIDEQMQRARHYRSSQAKELDFQMPELNVFFSALVYETTDDFEFENVDEINAKAPFEILRIEQQNDDSPLVIVTAYHKPLDWANGEIYIEDFLDVHLLYHHSDSNLLFELTTSEKALASFKKELIKSDLRRLPHNRLYKTLSQFRQSDYIMVGMKNAVSQGASQPSYKTVIGSGVQASVRASEGRVFSTGHALLKLGPKTTWGIATKNGRIWAMKRGTSEEFKNWCDSLVDLIQEGPVITNLPGLSFLASSEPISNIEDFPIAIIPNDLFFRSYSTIIHINDIDPIRNCIPEITPLNLDPDNNLLECKILINEFEFDLVMNLSEDKIWTIITENDIRVRADKSETDIIEKSLEEILNEYYPSLIMPTGSVIEGRNKITPNRNMENLPSRIWKVKDWSDCNICAERYIQVPIAGALPVINKTIELIRPDFEINSDVLILDDGANEIADLIWFQQSTKQVHFIHCKASHGENPGRRKADCDILFTQAMRSIHWVSSVSLIDRLKERIQGNSELLLTNQATWETLADNFKINNWSYNIILPQPGFDIQQVSVRDRNNNNIYELAIPMYERILGSMAELEIWGS</sequence>
<evidence type="ECO:0000259" key="1">
    <source>
        <dbReference type="PROSITE" id="PS51192"/>
    </source>
</evidence>
<dbReference type="EMBL" id="MQUA01000013">
    <property type="protein sequence ID" value="PQB06883.1"/>
    <property type="molecule type" value="Genomic_DNA"/>
</dbReference>
<feature type="domain" description="Helicase ATP-binding" evidence="1">
    <location>
        <begin position="36"/>
        <end position="207"/>
    </location>
</feature>
<reference evidence="3 4" key="1">
    <citation type="submission" date="2016-11" db="EMBL/GenBank/DDBJ databases">
        <title>Trade-off between light-utilization and light-protection in marine flavobacteria.</title>
        <authorList>
            <person name="Kumagai Y."/>
        </authorList>
    </citation>
    <scope>NUCLEOTIDE SEQUENCE [LARGE SCALE GENOMIC DNA]</scope>
    <source>
        <strain evidence="3 4">ATCC 700397</strain>
    </source>
</reference>
<evidence type="ECO:0000313" key="3">
    <source>
        <dbReference type="EMBL" id="PQB06883.1"/>
    </source>
</evidence>
<dbReference type="PROSITE" id="PS51192">
    <property type="entry name" value="HELICASE_ATP_BIND_1"/>
    <property type="match status" value="1"/>
</dbReference>
<evidence type="ECO:0008006" key="5">
    <source>
        <dbReference type="Google" id="ProtNLM"/>
    </source>
</evidence>
<dbReference type="Pfam" id="PF04851">
    <property type="entry name" value="ResIII"/>
    <property type="match status" value="1"/>
</dbReference>
<dbReference type="InterPro" id="IPR027417">
    <property type="entry name" value="P-loop_NTPase"/>
</dbReference>
<proteinExistence type="predicted"/>
<dbReference type="PANTHER" id="PTHR47396">
    <property type="entry name" value="TYPE I RESTRICTION ENZYME ECOKI R PROTEIN"/>
    <property type="match status" value="1"/>
</dbReference>
<comment type="caution">
    <text evidence="3">The sequence shown here is derived from an EMBL/GenBank/DDBJ whole genome shotgun (WGS) entry which is preliminary data.</text>
</comment>
<dbReference type="PANTHER" id="PTHR47396:SF1">
    <property type="entry name" value="ATP-DEPENDENT HELICASE IRC3-RELATED"/>
    <property type="match status" value="1"/>
</dbReference>
<dbReference type="RefSeq" id="WP_104809126.1">
    <property type="nucleotide sequence ID" value="NZ_MQUA01000013.1"/>
</dbReference>
<dbReference type="GO" id="GO:0005524">
    <property type="term" value="F:ATP binding"/>
    <property type="evidence" value="ECO:0007669"/>
    <property type="project" value="InterPro"/>
</dbReference>
<dbReference type="Proteomes" id="UP000239522">
    <property type="component" value="Unassembled WGS sequence"/>
</dbReference>
<dbReference type="SMART" id="SM00487">
    <property type="entry name" value="DEXDc"/>
    <property type="match status" value="1"/>
</dbReference>
<dbReference type="OrthoDB" id="9759819at2"/>
<dbReference type="GO" id="GO:0005829">
    <property type="term" value="C:cytosol"/>
    <property type="evidence" value="ECO:0007669"/>
    <property type="project" value="TreeGrafter"/>
</dbReference>
<name>A0A2S7KWK2_9FLAO</name>
<evidence type="ECO:0000313" key="4">
    <source>
        <dbReference type="Proteomes" id="UP000239522"/>
    </source>
</evidence>
<dbReference type="SMART" id="SM00490">
    <property type="entry name" value="HELICc"/>
    <property type="match status" value="1"/>
</dbReference>
<dbReference type="Pfam" id="PF00271">
    <property type="entry name" value="Helicase_C"/>
    <property type="match status" value="1"/>
</dbReference>
<dbReference type="GO" id="GO:0016787">
    <property type="term" value="F:hydrolase activity"/>
    <property type="evidence" value="ECO:0007669"/>
    <property type="project" value="InterPro"/>
</dbReference>
<feature type="domain" description="Helicase C-terminal" evidence="2">
    <location>
        <begin position="235"/>
        <end position="411"/>
    </location>
</feature>
<dbReference type="InterPro" id="IPR050742">
    <property type="entry name" value="Helicase_Restrict-Modif_Enz"/>
</dbReference>